<dbReference type="InterPro" id="IPR003593">
    <property type="entry name" value="AAA+_ATPase"/>
</dbReference>
<organism evidence="5 6">
    <name type="scientific">Kineothrix alysoides</name>
    <dbReference type="NCBI Taxonomy" id="1469948"/>
    <lineage>
        <taxon>Bacteria</taxon>
        <taxon>Bacillati</taxon>
        <taxon>Bacillota</taxon>
        <taxon>Clostridia</taxon>
        <taxon>Lachnospirales</taxon>
        <taxon>Lachnospiraceae</taxon>
        <taxon>Kineothrix</taxon>
    </lineage>
</organism>
<protein>
    <submittedName>
        <fullName evidence="5">NitT/TauT family transport system ATP-binding protein</fullName>
    </submittedName>
</protein>
<feature type="domain" description="ABC transporter" evidence="4">
    <location>
        <begin position="6"/>
        <end position="246"/>
    </location>
</feature>
<evidence type="ECO:0000313" key="5">
    <source>
        <dbReference type="EMBL" id="TCL58432.1"/>
    </source>
</evidence>
<dbReference type="GO" id="GO:0005524">
    <property type="term" value="F:ATP binding"/>
    <property type="evidence" value="ECO:0007669"/>
    <property type="project" value="UniProtKB-KW"/>
</dbReference>
<dbReference type="SMART" id="SM00382">
    <property type="entry name" value="AAA"/>
    <property type="match status" value="1"/>
</dbReference>
<comment type="caution">
    <text evidence="5">The sequence shown here is derived from an EMBL/GenBank/DDBJ whole genome shotgun (WGS) entry which is preliminary data.</text>
</comment>
<dbReference type="InterPro" id="IPR050166">
    <property type="entry name" value="ABC_transporter_ATP-bind"/>
</dbReference>
<evidence type="ECO:0000256" key="1">
    <source>
        <dbReference type="ARBA" id="ARBA00022448"/>
    </source>
</evidence>
<dbReference type="Proteomes" id="UP000295718">
    <property type="component" value="Unassembled WGS sequence"/>
</dbReference>
<keyword evidence="1" id="KW-0813">Transport</keyword>
<dbReference type="EMBL" id="SLUO01000006">
    <property type="protein sequence ID" value="TCL58432.1"/>
    <property type="molecule type" value="Genomic_DNA"/>
</dbReference>
<keyword evidence="2" id="KW-0547">Nucleotide-binding</keyword>
<dbReference type="AlphaFoldDB" id="A0A4R1QZK7"/>
<dbReference type="CDD" id="cd03293">
    <property type="entry name" value="ABC_NrtD_SsuB_transporters"/>
    <property type="match status" value="1"/>
</dbReference>
<dbReference type="GO" id="GO:0016887">
    <property type="term" value="F:ATP hydrolysis activity"/>
    <property type="evidence" value="ECO:0007669"/>
    <property type="project" value="InterPro"/>
</dbReference>
<evidence type="ECO:0000259" key="4">
    <source>
        <dbReference type="PROSITE" id="PS50893"/>
    </source>
</evidence>
<gene>
    <name evidence="5" type="ORF">EDD76_10685</name>
</gene>
<dbReference type="PROSITE" id="PS50893">
    <property type="entry name" value="ABC_TRANSPORTER_2"/>
    <property type="match status" value="1"/>
</dbReference>
<dbReference type="InterPro" id="IPR017871">
    <property type="entry name" value="ABC_transporter-like_CS"/>
</dbReference>
<name>A0A4R1QZK7_9FIRM</name>
<dbReference type="Pfam" id="PF00005">
    <property type="entry name" value="ABC_tran"/>
    <property type="match status" value="1"/>
</dbReference>
<keyword evidence="6" id="KW-1185">Reference proteome</keyword>
<evidence type="ECO:0000256" key="3">
    <source>
        <dbReference type="ARBA" id="ARBA00022840"/>
    </source>
</evidence>
<dbReference type="SUPFAM" id="SSF52540">
    <property type="entry name" value="P-loop containing nucleoside triphosphate hydrolases"/>
    <property type="match status" value="1"/>
</dbReference>
<dbReference type="RefSeq" id="WP_031390124.1">
    <property type="nucleotide sequence ID" value="NZ_JPNB01000001.1"/>
</dbReference>
<dbReference type="InterPro" id="IPR027417">
    <property type="entry name" value="P-loop_NTPase"/>
</dbReference>
<dbReference type="PROSITE" id="PS00211">
    <property type="entry name" value="ABC_TRANSPORTER_1"/>
    <property type="match status" value="1"/>
</dbReference>
<dbReference type="Gene3D" id="3.40.50.300">
    <property type="entry name" value="P-loop containing nucleotide triphosphate hydrolases"/>
    <property type="match status" value="1"/>
</dbReference>
<accession>A0A4R1QZK7</accession>
<sequence>MNKPILELKDISYSYHNLKGETPALSHISFQVERGEFIAIAGPSGCGKSTLLSIIFGLLVPESGEVLFHISQGEMQASRHQTAGLCPKMGYMLQHDHLFEWRTIYQNVLLGLEINHQLTEEKKDRAIQLLKDYDLYKFKDKKPSELSGGMKQRAALIRTLVLDPEILLLDEPFSALDYQTRLSVSSDICNIIRSTGKTAILITHDLSEAISLSDRILVMSKRPATIKCDIPIHLTISEDSPLASRNAPEYRGYFNQLWKEISDENYIQNAASLK</sequence>
<dbReference type="PANTHER" id="PTHR42788">
    <property type="entry name" value="TAURINE IMPORT ATP-BINDING PROTEIN-RELATED"/>
    <property type="match status" value="1"/>
</dbReference>
<evidence type="ECO:0000313" key="6">
    <source>
        <dbReference type="Proteomes" id="UP000295718"/>
    </source>
</evidence>
<reference evidence="5 6" key="1">
    <citation type="submission" date="2019-03" db="EMBL/GenBank/DDBJ databases">
        <title>Genomic Encyclopedia of Type Strains, Phase IV (KMG-IV): sequencing the most valuable type-strain genomes for metagenomic binning, comparative biology and taxonomic classification.</title>
        <authorList>
            <person name="Goeker M."/>
        </authorList>
    </citation>
    <scope>NUCLEOTIDE SEQUENCE [LARGE SCALE GENOMIC DNA]</scope>
    <source>
        <strain evidence="5 6">DSM 100556</strain>
    </source>
</reference>
<dbReference type="STRING" id="1469948.GCA_000732725_01405"/>
<dbReference type="PANTHER" id="PTHR42788:SF21">
    <property type="entry name" value="ABC TRANSPORTER ATP-BINDING PROTEIN"/>
    <property type="match status" value="1"/>
</dbReference>
<keyword evidence="3 5" id="KW-0067">ATP-binding</keyword>
<evidence type="ECO:0000256" key="2">
    <source>
        <dbReference type="ARBA" id="ARBA00022741"/>
    </source>
</evidence>
<dbReference type="InterPro" id="IPR003439">
    <property type="entry name" value="ABC_transporter-like_ATP-bd"/>
</dbReference>
<proteinExistence type="predicted"/>
<dbReference type="OrthoDB" id="9801958at2"/>